<protein>
    <recommendedName>
        <fullName evidence="1">Limonene-1,2-epoxide hydrolase domain-containing protein</fullName>
    </recommendedName>
</protein>
<feature type="domain" description="Limonene-1,2-epoxide hydrolase" evidence="1">
    <location>
        <begin position="37"/>
        <end position="149"/>
    </location>
</feature>
<dbReference type="InterPro" id="IPR013100">
    <property type="entry name" value="LEH"/>
</dbReference>
<dbReference type="PROSITE" id="PS51318">
    <property type="entry name" value="TAT"/>
    <property type="match status" value="1"/>
</dbReference>
<dbReference type="AlphaFoldDB" id="A0A381SGV7"/>
<sequence length="152" mass="16310">MVSRRSFLASGGAGGMAALAMRHEVGAAQSTAEEDGNITVVNAFCSAFVVPIDWESVAASLSSDCKYRASQTIPLVEGPDAIVGLLESFTGNATAVEFEIVDTWARGPVVVNDRVDRFVQPDRTLEIPVVGIFYLVEGKITEWTDFVFDFSG</sequence>
<proteinExistence type="predicted"/>
<dbReference type="SUPFAM" id="SSF54427">
    <property type="entry name" value="NTF2-like"/>
    <property type="match status" value="1"/>
</dbReference>
<gene>
    <name evidence="2" type="ORF">METZ01_LOCUS55405</name>
</gene>
<dbReference type="Gene3D" id="3.10.450.50">
    <property type="match status" value="1"/>
</dbReference>
<dbReference type="Pfam" id="PF07858">
    <property type="entry name" value="LEH"/>
    <property type="match status" value="1"/>
</dbReference>
<reference evidence="2" key="1">
    <citation type="submission" date="2018-05" db="EMBL/GenBank/DDBJ databases">
        <authorList>
            <person name="Lanie J.A."/>
            <person name="Ng W.-L."/>
            <person name="Kazmierczak K.M."/>
            <person name="Andrzejewski T.M."/>
            <person name="Davidsen T.M."/>
            <person name="Wayne K.J."/>
            <person name="Tettelin H."/>
            <person name="Glass J.I."/>
            <person name="Rusch D."/>
            <person name="Podicherti R."/>
            <person name="Tsui H.-C.T."/>
            <person name="Winkler M.E."/>
        </authorList>
    </citation>
    <scope>NUCLEOTIDE SEQUENCE</scope>
</reference>
<evidence type="ECO:0000313" key="2">
    <source>
        <dbReference type="EMBL" id="SVA02551.1"/>
    </source>
</evidence>
<accession>A0A381SGV7</accession>
<organism evidence="2">
    <name type="scientific">marine metagenome</name>
    <dbReference type="NCBI Taxonomy" id="408172"/>
    <lineage>
        <taxon>unclassified sequences</taxon>
        <taxon>metagenomes</taxon>
        <taxon>ecological metagenomes</taxon>
    </lineage>
</organism>
<dbReference type="InterPro" id="IPR032710">
    <property type="entry name" value="NTF2-like_dom_sf"/>
</dbReference>
<dbReference type="InterPro" id="IPR006311">
    <property type="entry name" value="TAT_signal"/>
</dbReference>
<dbReference type="EMBL" id="UINC01003016">
    <property type="protein sequence ID" value="SVA02551.1"/>
    <property type="molecule type" value="Genomic_DNA"/>
</dbReference>
<evidence type="ECO:0000259" key="1">
    <source>
        <dbReference type="Pfam" id="PF07858"/>
    </source>
</evidence>
<name>A0A381SGV7_9ZZZZ</name>